<evidence type="ECO:0000256" key="1">
    <source>
        <dbReference type="ARBA" id="ARBA00006484"/>
    </source>
</evidence>
<sequence length="289" mass="31723">MQVVSSCCRLFAGFLFLLHRKNRKALYKLKFIYHLPSIPVAGCDSGFGHALAKRLSDEGLQVFAGVLDVNGGGAQQLRERGSEKLKVLQLDVTDSSQIETDPVMRCGLCRFVGLVNNAGVFSVPQTQSSTPSRGTAVFLPLLRRSRGRIVNVTSMHVLQVLRMEMCVWGVRVTLINLEASENEDVSQFTDEVLAAVSPEAREDYGKMYISSSPASVQNVQQSSEDLSSGGGHAHALLSVHPRPLYTPGQMAWLLRSCTAAARCRVGVPHQETVCTKRLSTYRTDDQLRS</sequence>
<dbReference type="PANTHER" id="PTHR43313">
    <property type="entry name" value="SHORT-CHAIN DEHYDROGENASE/REDUCTASE FAMILY 9C"/>
    <property type="match status" value="1"/>
</dbReference>
<protein>
    <submittedName>
        <fullName evidence="2">Uncharacterized protein</fullName>
    </submittedName>
</protein>
<dbReference type="Pfam" id="PF00106">
    <property type="entry name" value="adh_short"/>
    <property type="match status" value="1"/>
</dbReference>
<comment type="similarity">
    <text evidence="1">Belongs to the short-chain dehydrogenases/reductases (SDR) family.</text>
</comment>
<dbReference type="Proteomes" id="UP000261660">
    <property type="component" value="Unplaced"/>
</dbReference>
<dbReference type="Ensembl" id="ENSLBET00000005042.1">
    <property type="protein sequence ID" value="ENSLBEP00000004775.1"/>
    <property type="gene ID" value="ENSLBEG00000003661.1"/>
</dbReference>
<proteinExistence type="inferred from homology"/>
<dbReference type="GO" id="GO:0016491">
    <property type="term" value="F:oxidoreductase activity"/>
    <property type="evidence" value="ECO:0007669"/>
    <property type="project" value="TreeGrafter"/>
</dbReference>
<name>A0A3Q3EBE9_9LABR</name>
<dbReference type="AlphaFoldDB" id="A0A3Q3EBE9"/>
<accession>A0A3Q3EBE9</accession>
<reference evidence="2" key="2">
    <citation type="submission" date="2025-09" db="UniProtKB">
        <authorList>
            <consortium name="Ensembl"/>
        </authorList>
    </citation>
    <scope>IDENTIFICATION</scope>
</reference>
<dbReference type="InterPro" id="IPR002347">
    <property type="entry name" value="SDR_fam"/>
</dbReference>
<reference evidence="2" key="1">
    <citation type="submission" date="2025-08" db="UniProtKB">
        <authorList>
            <consortium name="Ensembl"/>
        </authorList>
    </citation>
    <scope>IDENTIFICATION</scope>
</reference>
<evidence type="ECO:0000313" key="3">
    <source>
        <dbReference type="Proteomes" id="UP000261660"/>
    </source>
</evidence>
<dbReference type="InterPro" id="IPR036291">
    <property type="entry name" value="NAD(P)-bd_dom_sf"/>
</dbReference>
<dbReference type="PANTHER" id="PTHR43313:SF3">
    <property type="entry name" value="17-BETA-HYDROXYSTEROID DEHYDROGENASE TYPE 2"/>
    <property type="match status" value="1"/>
</dbReference>
<dbReference type="Gene3D" id="3.40.50.720">
    <property type="entry name" value="NAD(P)-binding Rossmann-like Domain"/>
    <property type="match status" value="1"/>
</dbReference>
<dbReference type="PRINTS" id="PR00081">
    <property type="entry name" value="GDHRDH"/>
</dbReference>
<dbReference type="SUPFAM" id="SSF51735">
    <property type="entry name" value="NAD(P)-binding Rossmann-fold domains"/>
    <property type="match status" value="1"/>
</dbReference>
<dbReference type="GO" id="GO:0008202">
    <property type="term" value="P:steroid metabolic process"/>
    <property type="evidence" value="ECO:0007669"/>
    <property type="project" value="TreeGrafter"/>
</dbReference>
<keyword evidence="3" id="KW-1185">Reference proteome</keyword>
<dbReference type="GeneTree" id="ENSGT00940000160204"/>
<evidence type="ECO:0000313" key="2">
    <source>
        <dbReference type="Ensembl" id="ENSLBEP00000004775.1"/>
    </source>
</evidence>
<organism evidence="2 3">
    <name type="scientific">Labrus bergylta</name>
    <name type="common">ballan wrasse</name>
    <dbReference type="NCBI Taxonomy" id="56723"/>
    <lineage>
        <taxon>Eukaryota</taxon>
        <taxon>Metazoa</taxon>
        <taxon>Chordata</taxon>
        <taxon>Craniata</taxon>
        <taxon>Vertebrata</taxon>
        <taxon>Euteleostomi</taxon>
        <taxon>Actinopterygii</taxon>
        <taxon>Neopterygii</taxon>
        <taxon>Teleostei</taxon>
        <taxon>Neoteleostei</taxon>
        <taxon>Acanthomorphata</taxon>
        <taxon>Eupercaria</taxon>
        <taxon>Labriformes</taxon>
        <taxon>Labridae</taxon>
        <taxon>Labrus</taxon>
    </lineage>
</organism>